<comment type="caution">
    <text evidence="2">The sequence shown here is derived from an EMBL/GenBank/DDBJ whole genome shotgun (WGS) entry which is preliminary data.</text>
</comment>
<evidence type="ECO:0000313" key="3">
    <source>
        <dbReference type="Proteomes" id="UP000187203"/>
    </source>
</evidence>
<keyword evidence="3" id="KW-1185">Reference proteome</keyword>
<feature type="compositionally biased region" description="Basic and acidic residues" evidence="1">
    <location>
        <begin position="117"/>
        <end position="130"/>
    </location>
</feature>
<sequence>METNATSHVRRCRLCQVHENAIHAPVVELHSRRLSRAYDKMMHRRSFEPGDQVLRAAEHVMRSAPPLHKFSEKWEGPYIVNEVHDIGYCTLLNRRNNNAHMETPPAARPAAYARGDFPAERTKGDSREDSTCCDTP</sequence>
<evidence type="ECO:0000313" key="2">
    <source>
        <dbReference type="EMBL" id="OMO51425.1"/>
    </source>
</evidence>
<evidence type="ECO:0000256" key="1">
    <source>
        <dbReference type="SAM" id="MobiDB-lite"/>
    </source>
</evidence>
<organism evidence="2 3">
    <name type="scientific">Corchorus olitorius</name>
    <dbReference type="NCBI Taxonomy" id="93759"/>
    <lineage>
        <taxon>Eukaryota</taxon>
        <taxon>Viridiplantae</taxon>
        <taxon>Streptophyta</taxon>
        <taxon>Embryophyta</taxon>
        <taxon>Tracheophyta</taxon>
        <taxon>Spermatophyta</taxon>
        <taxon>Magnoliopsida</taxon>
        <taxon>eudicotyledons</taxon>
        <taxon>Gunneridae</taxon>
        <taxon>Pentapetalae</taxon>
        <taxon>rosids</taxon>
        <taxon>malvids</taxon>
        <taxon>Malvales</taxon>
        <taxon>Malvaceae</taxon>
        <taxon>Grewioideae</taxon>
        <taxon>Apeibeae</taxon>
        <taxon>Corchorus</taxon>
    </lineage>
</organism>
<reference evidence="3" key="1">
    <citation type="submission" date="2013-09" db="EMBL/GenBank/DDBJ databases">
        <title>Corchorus olitorius genome sequencing.</title>
        <authorList>
            <person name="Alam M."/>
            <person name="Haque M.S."/>
            <person name="Islam M.S."/>
            <person name="Emdad E.M."/>
            <person name="Islam M.M."/>
            <person name="Ahmed B."/>
            <person name="Halim A."/>
            <person name="Hossen Q.M.M."/>
            <person name="Hossain M.Z."/>
            <person name="Ahmed R."/>
            <person name="Khan M.M."/>
            <person name="Islam R."/>
            <person name="Rashid M.M."/>
            <person name="Khan S.A."/>
            <person name="Rahman M.S."/>
            <person name="Alam M."/>
            <person name="Yahiya A.S."/>
            <person name="Khan M.S."/>
            <person name="Azam M.S."/>
            <person name="Haque T."/>
            <person name="Lashkar M.Z.H."/>
            <person name="Akhand A.I."/>
            <person name="Morshed G."/>
            <person name="Roy S."/>
            <person name="Uddin K.S."/>
            <person name="Rabeya T."/>
            <person name="Hossain A.S."/>
            <person name="Chowdhury A."/>
            <person name="Snigdha A.R."/>
            <person name="Mortoza M.S."/>
            <person name="Matin S.A."/>
            <person name="Hoque S.M.E."/>
            <person name="Islam M.K."/>
            <person name="Roy D.K."/>
            <person name="Haider R."/>
            <person name="Moosa M.M."/>
            <person name="Elias S.M."/>
            <person name="Hasan A.M."/>
            <person name="Jahan S."/>
            <person name="Shafiuddin M."/>
            <person name="Mahmood N."/>
            <person name="Shommy N.S."/>
        </authorList>
    </citation>
    <scope>NUCLEOTIDE SEQUENCE [LARGE SCALE GENOMIC DNA]</scope>
    <source>
        <strain evidence="3">cv. O-4</strain>
    </source>
</reference>
<proteinExistence type="predicted"/>
<feature type="region of interest" description="Disordered" evidence="1">
    <location>
        <begin position="98"/>
        <end position="136"/>
    </location>
</feature>
<dbReference type="Proteomes" id="UP000187203">
    <property type="component" value="Unassembled WGS sequence"/>
</dbReference>
<accession>A0A1R3G019</accession>
<dbReference type="EMBL" id="AWUE01024174">
    <property type="protein sequence ID" value="OMO51425.1"/>
    <property type="molecule type" value="Genomic_DNA"/>
</dbReference>
<dbReference type="AlphaFoldDB" id="A0A1R3G019"/>
<gene>
    <name evidence="2" type="ORF">COLO4_37676</name>
</gene>
<protein>
    <submittedName>
        <fullName evidence="2">Uncharacterized protein</fullName>
    </submittedName>
</protein>
<dbReference type="OrthoDB" id="1637540at2759"/>
<name>A0A1R3G019_9ROSI</name>
<feature type="compositionally biased region" description="Low complexity" evidence="1">
    <location>
        <begin position="104"/>
        <end position="114"/>
    </location>
</feature>